<gene>
    <name evidence="1" type="ORF">GCM10011379_15550</name>
</gene>
<organism evidence="1 2">
    <name type="scientific">Filimonas zeae</name>
    <dbReference type="NCBI Taxonomy" id="1737353"/>
    <lineage>
        <taxon>Bacteria</taxon>
        <taxon>Pseudomonadati</taxon>
        <taxon>Bacteroidota</taxon>
        <taxon>Chitinophagia</taxon>
        <taxon>Chitinophagales</taxon>
        <taxon>Chitinophagaceae</taxon>
        <taxon>Filimonas</taxon>
    </lineage>
</organism>
<protein>
    <submittedName>
        <fullName evidence="1">Uncharacterized protein</fullName>
    </submittedName>
</protein>
<proteinExistence type="predicted"/>
<accession>A0A917MU60</accession>
<evidence type="ECO:0000313" key="2">
    <source>
        <dbReference type="Proteomes" id="UP000627292"/>
    </source>
</evidence>
<sequence length="543" mass="63350">MKKISITENDVTTLHMIWETPQEIENIWFRIQENKEQSASHPYYHDQEFNANDLPYQYLERAPDALAAIVHFLQTAPNKYKATLLHHLDPDLYFLNRYPEYKKAFIQEIYNAIQVAEIENTAVALAGTMKTEGYKEIIESRFLQHDNPERHWFYYRLANAHLTAGIELCIQKILSGSKTLPPMKSLMEALNYANTYFSTAEVREKTSILIQLIYEKKLIPLDEKKGTVKGKDYQWINYYIKLLSQFGDSRLINFAEVLYTNEWFEKPITLLLYRLKGKAYEDKLIKHMLTEHENFILPEIPYLDKKLVTDQLLQKILQAYSHAGLNSKKTAFLLWKTFQQTGRPDFIENHLHLVTDKTLASTFTTLITIKNKPVEDIIADFRLAGFFTDTADANLHQVVASAKEIQPEAFLGYIFDRMYATVHLHEWQYDGAYNPMPAHFAPLLERIARKCEGVLDGAICYTSMGNKANEHVIHVYFKHHAFSIGYESLWDWEGHEQIFFILNELFQISGTNKRLIEVPERIDEYVFSTPESIAYLESIYAIP</sequence>
<comment type="caution">
    <text evidence="1">The sequence shown here is derived from an EMBL/GenBank/DDBJ whole genome shotgun (WGS) entry which is preliminary data.</text>
</comment>
<dbReference type="AlphaFoldDB" id="A0A917MU60"/>
<evidence type="ECO:0000313" key="1">
    <source>
        <dbReference type="EMBL" id="GGH64004.1"/>
    </source>
</evidence>
<name>A0A917MU60_9BACT</name>
<dbReference type="Proteomes" id="UP000627292">
    <property type="component" value="Unassembled WGS sequence"/>
</dbReference>
<reference evidence="1" key="2">
    <citation type="submission" date="2020-09" db="EMBL/GenBank/DDBJ databases">
        <authorList>
            <person name="Sun Q."/>
            <person name="Zhou Y."/>
        </authorList>
    </citation>
    <scope>NUCLEOTIDE SEQUENCE</scope>
    <source>
        <strain evidence="1">CGMCC 1.15290</strain>
    </source>
</reference>
<keyword evidence="2" id="KW-1185">Reference proteome</keyword>
<dbReference type="EMBL" id="BMIB01000002">
    <property type="protein sequence ID" value="GGH64004.1"/>
    <property type="molecule type" value="Genomic_DNA"/>
</dbReference>
<reference evidence="1" key="1">
    <citation type="journal article" date="2014" name="Int. J. Syst. Evol. Microbiol.">
        <title>Complete genome sequence of Corynebacterium casei LMG S-19264T (=DSM 44701T), isolated from a smear-ripened cheese.</title>
        <authorList>
            <consortium name="US DOE Joint Genome Institute (JGI-PGF)"/>
            <person name="Walter F."/>
            <person name="Albersmeier A."/>
            <person name="Kalinowski J."/>
            <person name="Ruckert C."/>
        </authorList>
    </citation>
    <scope>NUCLEOTIDE SEQUENCE</scope>
    <source>
        <strain evidence="1">CGMCC 1.15290</strain>
    </source>
</reference>
<dbReference type="RefSeq" id="WP_188951463.1">
    <property type="nucleotide sequence ID" value="NZ_BMIB01000002.1"/>
</dbReference>